<dbReference type="Pfam" id="PF12333">
    <property type="entry name" value="Ipi1_N"/>
    <property type="match status" value="1"/>
</dbReference>
<keyword evidence="3" id="KW-1185">Reference proteome</keyword>
<dbReference type="Gene3D" id="1.25.10.10">
    <property type="entry name" value="Leucine-rich Repeat Variant"/>
    <property type="match status" value="1"/>
</dbReference>
<dbReference type="EnsemblMetazoa" id="XM_014404344.2">
    <property type="protein sequence ID" value="XP_014259830.1"/>
    <property type="gene ID" value="LOC106672707"/>
</dbReference>
<dbReference type="InterPro" id="IPR016024">
    <property type="entry name" value="ARM-type_fold"/>
</dbReference>
<dbReference type="OrthoDB" id="361362at2759"/>
<dbReference type="SUPFAM" id="SSF48371">
    <property type="entry name" value="ARM repeat"/>
    <property type="match status" value="1"/>
</dbReference>
<dbReference type="OMA" id="WLEVRPQ"/>
<dbReference type="RefSeq" id="XP_014259830.1">
    <property type="nucleotide sequence ID" value="XM_014404344.2"/>
</dbReference>
<feature type="domain" description="Pre-rRNA-processing protein Ipi1 N-terminal" evidence="1">
    <location>
        <begin position="147"/>
        <end position="233"/>
    </location>
</feature>
<evidence type="ECO:0000313" key="3">
    <source>
        <dbReference type="Proteomes" id="UP000494040"/>
    </source>
</evidence>
<reference evidence="2" key="1">
    <citation type="submission" date="2022-01" db="UniProtKB">
        <authorList>
            <consortium name="EnsemblMetazoa"/>
        </authorList>
    </citation>
    <scope>IDENTIFICATION</scope>
</reference>
<dbReference type="AlphaFoldDB" id="A0A8I6SAX5"/>
<dbReference type="KEGG" id="clec:106672707"/>
<protein>
    <recommendedName>
        <fullName evidence="1">Pre-rRNA-processing protein Ipi1 N-terminal domain-containing protein</fullName>
    </recommendedName>
</protein>
<dbReference type="InterPro" id="IPR024679">
    <property type="entry name" value="Ipi1_N"/>
</dbReference>
<name>A0A8I6SAX5_CIMLE</name>
<proteinExistence type="predicted"/>
<organism evidence="2 3">
    <name type="scientific">Cimex lectularius</name>
    <name type="common">Bed bug</name>
    <name type="synonym">Acanthia lectularia</name>
    <dbReference type="NCBI Taxonomy" id="79782"/>
    <lineage>
        <taxon>Eukaryota</taxon>
        <taxon>Metazoa</taxon>
        <taxon>Ecdysozoa</taxon>
        <taxon>Arthropoda</taxon>
        <taxon>Hexapoda</taxon>
        <taxon>Insecta</taxon>
        <taxon>Pterygota</taxon>
        <taxon>Neoptera</taxon>
        <taxon>Paraneoptera</taxon>
        <taxon>Hemiptera</taxon>
        <taxon>Heteroptera</taxon>
        <taxon>Panheteroptera</taxon>
        <taxon>Cimicomorpha</taxon>
        <taxon>Cimicidae</taxon>
        <taxon>Cimex</taxon>
    </lineage>
</organism>
<evidence type="ECO:0000259" key="1">
    <source>
        <dbReference type="Pfam" id="PF12333"/>
    </source>
</evidence>
<dbReference type="InterPro" id="IPR011989">
    <property type="entry name" value="ARM-like"/>
</dbReference>
<accession>A0A8I6SAX5</accession>
<dbReference type="Proteomes" id="UP000494040">
    <property type="component" value="Unassembled WGS sequence"/>
</dbReference>
<evidence type="ECO:0000313" key="2">
    <source>
        <dbReference type="EnsemblMetazoa" id="XP_014259830.1"/>
    </source>
</evidence>
<sequence>MGKSYKKKLRQERAKVKLKKSKEAKTILPKGQNLTDTNFKVKKIVIKDQIKIHDSSELLFRNKLSVKELISRLRHHNASIKVEALEGLKHLVTMMPAEKFDMEFMALTEAIMKLVLSESSDVRKGANKLLGLVFSKLGISNRMTVYHMINSYLICGLTHIDKNIREDSLQFLDTCLKFGSELFANYAFQVIFIFLDLVSERSEDSRTLLLNLDSRKGSKVWRAKVLQRILMLLSVLLKHHKDYNNTCEKLSMKVHRSITVKDIKSSWIPLFTPINLHFDSPLLGNMLNKNVNQDVSVEELYDAIIPVIFQMFVEICPPSSICKSKNDLTSVSNEDAIFLRTITQIFDTLWTMCERNDLSGQQNKDLKLKYGSLLVKNLIEGRFPYYINMNQARNPNSQFLENAELSCFSQNLLLAKHTFFFGNLQHWDLVIPYLKTLFRNNDKLTQNDLASFSTCVENICRQKDCSELKFFLSKTVTTAIQGKDPFSPYCFKILCSLALDPSLVFIHKDENFITWLETLPDKLTKKKVTSFQVETICKIAVRNFEAFTLSLSGLIEVILDNLQKLEIVGHPQDSKLHEKVASLLYWVDWDDELATELKHAVEKNYWGDSITNYIKGLIILKERKLADY</sequence>
<dbReference type="GeneID" id="106672707"/>